<reference evidence="3" key="1">
    <citation type="submission" date="2016-10" db="EMBL/GenBank/DDBJ databases">
        <authorList>
            <person name="Varghese N."/>
            <person name="Submissions S."/>
        </authorList>
    </citation>
    <scope>NUCLEOTIDE SEQUENCE [LARGE SCALE GENOMIC DNA]</scope>
    <source>
        <strain evidence="3">DSM 40318</strain>
    </source>
</reference>
<protein>
    <recommendedName>
        <fullName evidence="4">Resolvase, N terminal domain</fullName>
    </recommendedName>
</protein>
<keyword evidence="3" id="KW-1185">Reference proteome</keyword>
<accession>A0A1H4WWS5</accession>
<gene>
    <name evidence="2" type="ORF">SAMN04490356_6317</name>
</gene>
<dbReference type="EMBL" id="FNST01000002">
    <property type="protein sequence ID" value="SEC97490.1"/>
    <property type="molecule type" value="Genomic_DNA"/>
</dbReference>
<evidence type="ECO:0000313" key="3">
    <source>
        <dbReference type="Proteomes" id="UP000198609"/>
    </source>
</evidence>
<organism evidence="2 3">
    <name type="scientific">Streptomyces melanosporofaciens</name>
    <dbReference type="NCBI Taxonomy" id="67327"/>
    <lineage>
        <taxon>Bacteria</taxon>
        <taxon>Bacillati</taxon>
        <taxon>Actinomycetota</taxon>
        <taxon>Actinomycetes</taxon>
        <taxon>Kitasatosporales</taxon>
        <taxon>Streptomycetaceae</taxon>
        <taxon>Streptomyces</taxon>
        <taxon>Streptomyces violaceusniger group</taxon>
    </lineage>
</organism>
<feature type="region of interest" description="Disordered" evidence="1">
    <location>
        <begin position="1"/>
        <end position="26"/>
    </location>
</feature>
<evidence type="ECO:0000256" key="1">
    <source>
        <dbReference type="SAM" id="MobiDB-lite"/>
    </source>
</evidence>
<dbReference type="AlphaFoldDB" id="A0A1H4WWS5"/>
<evidence type="ECO:0008006" key="4">
    <source>
        <dbReference type="Google" id="ProtNLM"/>
    </source>
</evidence>
<evidence type="ECO:0000313" key="2">
    <source>
        <dbReference type="EMBL" id="SEC97490.1"/>
    </source>
</evidence>
<dbReference type="Proteomes" id="UP000198609">
    <property type="component" value="Unassembled WGS sequence"/>
</dbReference>
<sequence length="108" mass="11581">MVVTQQVKAVSHPLRSPRGMETNTTVGVGVTETLRGVRCIRLSVRTDETTSPERQREADDIAAATLGVDFGRGSGVREAVDLDVSASKVGPFDRPQLGGWLARPDPHS</sequence>
<proteinExistence type="predicted"/>
<name>A0A1H4WWS5_STRMJ</name>